<dbReference type="Pfam" id="PF00313">
    <property type="entry name" value="CSD"/>
    <property type="match status" value="1"/>
</dbReference>
<dbReference type="CDD" id="cd04458">
    <property type="entry name" value="CSP_CDS"/>
    <property type="match status" value="1"/>
</dbReference>
<dbReference type="RefSeq" id="WP_046456879.1">
    <property type="nucleotide sequence ID" value="NZ_BAAAOB010000004.1"/>
</dbReference>
<feature type="domain" description="CSD" evidence="1">
    <location>
        <begin position="1"/>
        <end position="63"/>
    </location>
</feature>
<comment type="caution">
    <text evidence="2">The sequence shown here is derived from an EMBL/GenBank/DDBJ whole genome shotgun (WGS) entry which is preliminary data.</text>
</comment>
<reference evidence="2 3" key="1">
    <citation type="journal article" date="2019" name="Int. J. Syst. Evol. Microbiol.">
        <title>The Global Catalogue of Microorganisms (GCM) 10K type strain sequencing project: providing services to taxonomists for standard genome sequencing and annotation.</title>
        <authorList>
            <consortium name="The Broad Institute Genomics Platform"/>
            <consortium name="The Broad Institute Genome Sequencing Center for Infectious Disease"/>
            <person name="Wu L."/>
            <person name="Ma J."/>
        </authorList>
    </citation>
    <scope>NUCLEOTIDE SEQUENCE [LARGE SCALE GENOMIC DNA]</scope>
    <source>
        <strain evidence="2 3">JCM 14736</strain>
    </source>
</reference>
<dbReference type="PROSITE" id="PS51857">
    <property type="entry name" value="CSD_2"/>
    <property type="match status" value="1"/>
</dbReference>
<protein>
    <submittedName>
        <fullName evidence="2">Cold shock domain-containing protein</fullName>
    </submittedName>
</protein>
<keyword evidence="3" id="KW-1185">Reference proteome</keyword>
<dbReference type="SMART" id="SM00357">
    <property type="entry name" value="CSP"/>
    <property type="match status" value="1"/>
</dbReference>
<evidence type="ECO:0000259" key="1">
    <source>
        <dbReference type="PROSITE" id="PS51857"/>
    </source>
</evidence>
<dbReference type="Proteomes" id="UP001500851">
    <property type="component" value="Unassembled WGS sequence"/>
</dbReference>
<accession>A0ABN2LS72</accession>
<dbReference type="PRINTS" id="PR00050">
    <property type="entry name" value="COLDSHOCK"/>
</dbReference>
<dbReference type="InterPro" id="IPR011129">
    <property type="entry name" value="CSD"/>
</dbReference>
<evidence type="ECO:0000313" key="2">
    <source>
        <dbReference type="EMBL" id="GAA1796811.1"/>
    </source>
</evidence>
<dbReference type="SUPFAM" id="SSF50249">
    <property type="entry name" value="Nucleic acid-binding proteins"/>
    <property type="match status" value="1"/>
</dbReference>
<dbReference type="InterPro" id="IPR002059">
    <property type="entry name" value="CSP_DNA-bd"/>
</dbReference>
<evidence type="ECO:0000313" key="3">
    <source>
        <dbReference type="Proteomes" id="UP001500851"/>
    </source>
</evidence>
<dbReference type="EMBL" id="BAAAOB010000004">
    <property type="protein sequence ID" value="GAA1796811.1"/>
    <property type="molecule type" value="Genomic_DNA"/>
</dbReference>
<gene>
    <name evidence="2" type="ORF">GCM10009768_27280</name>
</gene>
<sequence length="126" mass="13807">MPSGKVRFYDEEKGFGFIQGDDGQQVYLHASVIPDGADIAAGTRLEYGIADGRRGPAALSVRVIDTPRLARRGNRKSADEMSVIIEDLVKLLDAVGGRLKQGQYPERAQSRQIATMLKKVAEDFDV</sequence>
<dbReference type="InterPro" id="IPR012340">
    <property type="entry name" value="NA-bd_OB-fold"/>
</dbReference>
<organism evidence="2 3">
    <name type="scientific">Leucobacter iarius</name>
    <dbReference type="NCBI Taxonomy" id="333963"/>
    <lineage>
        <taxon>Bacteria</taxon>
        <taxon>Bacillati</taxon>
        <taxon>Actinomycetota</taxon>
        <taxon>Actinomycetes</taxon>
        <taxon>Micrococcales</taxon>
        <taxon>Microbacteriaceae</taxon>
        <taxon>Leucobacter</taxon>
    </lineage>
</organism>
<dbReference type="Gene3D" id="2.40.50.140">
    <property type="entry name" value="Nucleic acid-binding proteins"/>
    <property type="match status" value="1"/>
</dbReference>
<proteinExistence type="predicted"/>
<name>A0ABN2LS72_9MICO</name>